<evidence type="ECO:0000313" key="3">
    <source>
        <dbReference type="Proteomes" id="UP000309215"/>
    </source>
</evidence>
<protein>
    <submittedName>
        <fullName evidence="2">Nuclear transport factor 2 family protein</fullName>
    </submittedName>
</protein>
<dbReference type="OrthoDB" id="117872at2"/>
<evidence type="ECO:0000313" key="2">
    <source>
        <dbReference type="EMBL" id="TKC98001.1"/>
    </source>
</evidence>
<proteinExistence type="predicted"/>
<organism evidence="2 3">
    <name type="scientific">Polyangium fumosum</name>
    <dbReference type="NCBI Taxonomy" id="889272"/>
    <lineage>
        <taxon>Bacteria</taxon>
        <taxon>Pseudomonadati</taxon>
        <taxon>Myxococcota</taxon>
        <taxon>Polyangia</taxon>
        <taxon>Polyangiales</taxon>
        <taxon>Polyangiaceae</taxon>
        <taxon>Polyangium</taxon>
    </lineage>
</organism>
<dbReference type="AlphaFoldDB" id="A0A4U1IV66"/>
<sequence>MPCAIGCIRGRCEWRSGMRRQAPALPRTLWIDDNAKLRETPGTMDAALVVRSVWEGMEARDWDAVRRLVAEDVVVTWPQTRERIRGADAFVTLNRTYPGDWHITVEEVLAAGDHAAARVTIVSGADVFYASGFYVVRGGQIVEATETFADPGEPPYDRGHLAERY</sequence>
<dbReference type="Gene3D" id="3.10.450.50">
    <property type="match status" value="1"/>
</dbReference>
<dbReference type="Pfam" id="PF12680">
    <property type="entry name" value="SnoaL_2"/>
    <property type="match status" value="1"/>
</dbReference>
<reference evidence="2 3" key="1">
    <citation type="submission" date="2019-04" db="EMBL/GenBank/DDBJ databases">
        <authorList>
            <person name="Li Y."/>
            <person name="Wang J."/>
        </authorList>
    </citation>
    <scope>NUCLEOTIDE SEQUENCE [LARGE SCALE GENOMIC DNA]</scope>
    <source>
        <strain evidence="2 3">DSM 14668</strain>
    </source>
</reference>
<comment type="caution">
    <text evidence="2">The sequence shown here is derived from an EMBL/GenBank/DDBJ whole genome shotgun (WGS) entry which is preliminary data.</text>
</comment>
<dbReference type="Proteomes" id="UP000309215">
    <property type="component" value="Unassembled WGS sequence"/>
</dbReference>
<name>A0A4U1IV66_9BACT</name>
<dbReference type="InterPro" id="IPR037401">
    <property type="entry name" value="SnoaL-like"/>
</dbReference>
<accession>A0A4U1IV66</accession>
<keyword evidence="3" id="KW-1185">Reference proteome</keyword>
<dbReference type="EMBL" id="SSMQ01000077">
    <property type="protein sequence ID" value="TKC98001.1"/>
    <property type="molecule type" value="Genomic_DNA"/>
</dbReference>
<gene>
    <name evidence="2" type="ORF">E8A74_43190</name>
</gene>
<dbReference type="InterPro" id="IPR032710">
    <property type="entry name" value="NTF2-like_dom_sf"/>
</dbReference>
<dbReference type="SUPFAM" id="SSF54427">
    <property type="entry name" value="NTF2-like"/>
    <property type="match status" value="1"/>
</dbReference>
<feature type="domain" description="SnoaL-like" evidence="1">
    <location>
        <begin position="50"/>
        <end position="143"/>
    </location>
</feature>
<evidence type="ECO:0000259" key="1">
    <source>
        <dbReference type="Pfam" id="PF12680"/>
    </source>
</evidence>